<dbReference type="Gene3D" id="1.20.1280.50">
    <property type="match status" value="1"/>
</dbReference>
<sequence>MDSEHFSRFHRLLTTNNEPSDAEAIAVQEAMEERGSDLMKLEARIVEAHMVLNSLLEQHKHEEGLIFHLGIVFAPIRRLPRDILIEIFLFTREWVGDLCVMGDMAPIAVGPRPGPSPLVITHVCSEWRSVALRVPMLWATIISRPEPCFLGNFDPSRDVRLQTWLTRTGVTAPLDITLDVRPLSYNSATPLSWMQPYIARIRTLSLMGKVVRLPSGAFDSLELLRLWNAFEYDNANATSMPSLRRVGFRGVFVPLRFIPWGQLTHLYMDVDSVHPRKFRNTLSNCRALNHLDMSTSNFYDAYENPSVSIADNIRITMPRLETLAIRTTNATTSLLSHLTLPALKTLHITFNTFPAGLYDIFQDCSSFRLKSLSMHGTKHFGGMDTADFLKIVRTTPSLTEIILYDALLVTRALISALKSPSLGGVPDVGPNLEYIGIRNLSLRHANIMDDRLANDYDILDMVTSRDPSREAIIEFKPPRTRVFRSSRPKRACAGELHDFGIVDGPVKDTCELLHICF</sequence>
<dbReference type="AlphaFoldDB" id="A0A369KGL9"/>
<dbReference type="InterPro" id="IPR032675">
    <property type="entry name" value="LRR_dom_sf"/>
</dbReference>
<name>A0A369KGL9_HYPMA</name>
<dbReference type="InParanoid" id="A0A369KGL9"/>
<comment type="caution">
    <text evidence="1">The sequence shown here is derived from an EMBL/GenBank/DDBJ whole genome shotgun (WGS) entry which is preliminary data.</text>
</comment>
<keyword evidence="2" id="KW-1185">Reference proteome</keyword>
<reference evidence="1" key="1">
    <citation type="submission" date="2018-04" db="EMBL/GenBank/DDBJ databases">
        <title>Whole genome sequencing of Hypsizygus marmoreus.</title>
        <authorList>
            <person name="Choi I.-G."/>
            <person name="Min B."/>
            <person name="Kim J.-G."/>
            <person name="Kim S."/>
            <person name="Oh Y.-L."/>
            <person name="Kong W.-S."/>
            <person name="Park H."/>
            <person name="Jeong J."/>
            <person name="Song E.-S."/>
        </authorList>
    </citation>
    <scope>NUCLEOTIDE SEQUENCE [LARGE SCALE GENOMIC DNA]</scope>
    <source>
        <strain evidence="1">51987-8</strain>
    </source>
</reference>
<proteinExistence type="predicted"/>
<gene>
    <name evidence="1" type="ORF">Hypma_004925</name>
</gene>
<dbReference type="OrthoDB" id="3063971at2759"/>
<dbReference type="EMBL" id="LUEZ02000003">
    <property type="protein sequence ID" value="RDB30923.1"/>
    <property type="molecule type" value="Genomic_DNA"/>
</dbReference>
<evidence type="ECO:0000313" key="1">
    <source>
        <dbReference type="EMBL" id="RDB30923.1"/>
    </source>
</evidence>
<dbReference type="SUPFAM" id="SSF52047">
    <property type="entry name" value="RNI-like"/>
    <property type="match status" value="1"/>
</dbReference>
<organism evidence="1 2">
    <name type="scientific">Hypsizygus marmoreus</name>
    <name type="common">White beech mushroom</name>
    <name type="synonym">Agaricus marmoreus</name>
    <dbReference type="NCBI Taxonomy" id="39966"/>
    <lineage>
        <taxon>Eukaryota</taxon>
        <taxon>Fungi</taxon>
        <taxon>Dikarya</taxon>
        <taxon>Basidiomycota</taxon>
        <taxon>Agaricomycotina</taxon>
        <taxon>Agaricomycetes</taxon>
        <taxon>Agaricomycetidae</taxon>
        <taxon>Agaricales</taxon>
        <taxon>Tricholomatineae</taxon>
        <taxon>Lyophyllaceae</taxon>
        <taxon>Hypsizygus</taxon>
    </lineage>
</organism>
<dbReference type="Proteomes" id="UP000076154">
    <property type="component" value="Unassembled WGS sequence"/>
</dbReference>
<dbReference type="Gene3D" id="3.80.10.10">
    <property type="entry name" value="Ribonuclease Inhibitor"/>
    <property type="match status" value="1"/>
</dbReference>
<protein>
    <submittedName>
        <fullName evidence="1">Uncharacterized protein</fullName>
    </submittedName>
</protein>
<accession>A0A369KGL9</accession>
<dbReference type="STRING" id="39966.A0A369KGL9"/>
<evidence type="ECO:0000313" key="2">
    <source>
        <dbReference type="Proteomes" id="UP000076154"/>
    </source>
</evidence>